<dbReference type="AlphaFoldDB" id="A0A7W9T0X8"/>
<dbReference type="PANTHER" id="PTHR43792:SF1">
    <property type="entry name" value="N-ACETYLTRANSFERASE DOMAIN-CONTAINING PROTEIN"/>
    <property type="match status" value="1"/>
</dbReference>
<name>A0A7W9T0X8_9BACT</name>
<dbReference type="GO" id="GO:0016747">
    <property type="term" value="F:acyltransferase activity, transferring groups other than amino-acyl groups"/>
    <property type="evidence" value="ECO:0007669"/>
    <property type="project" value="InterPro"/>
</dbReference>
<proteinExistence type="predicted"/>
<keyword evidence="2" id="KW-0808">Transferase</keyword>
<dbReference type="Gene3D" id="3.40.630.30">
    <property type="match status" value="1"/>
</dbReference>
<gene>
    <name evidence="2" type="ORF">HNQ93_001781</name>
</gene>
<dbReference type="Pfam" id="PF13302">
    <property type="entry name" value="Acetyltransf_3"/>
    <property type="match status" value="1"/>
</dbReference>
<dbReference type="PANTHER" id="PTHR43792">
    <property type="entry name" value="GNAT FAMILY, PUTATIVE (AFU_ORTHOLOGUE AFUA_3G00765)-RELATED-RELATED"/>
    <property type="match status" value="1"/>
</dbReference>
<dbReference type="Proteomes" id="UP000532746">
    <property type="component" value="Unassembled WGS sequence"/>
</dbReference>
<feature type="domain" description="N-acetyltransferase" evidence="1">
    <location>
        <begin position="9"/>
        <end position="174"/>
    </location>
</feature>
<dbReference type="InterPro" id="IPR000182">
    <property type="entry name" value="GNAT_dom"/>
</dbReference>
<dbReference type="PROSITE" id="PS51186">
    <property type="entry name" value="GNAT"/>
    <property type="match status" value="1"/>
</dbReference>
<dbReference type="RefSeq" id="WP_183402909.1">
    <property type="nucleotide sequence ID" value="NZ_JACHGG010000002.1"/>
</dbReference>
<dbReference type="InterPro" id="IPR051531">
    <property type="entry name" value="N-acetyltransferase"/>
</dbReference>
<dbReference type="EMBL" id="JACHGG010000002">
    <property type="protein sequence ID" value="MBB6058935.1"/>
    <property type="molecule type" value="Genomic_DNA"/>
</dbReference>
<evidence type="ECO:0000259" key="1">
    <source>
        <dbReference type="PROSITE" id="PS51186"/>
    </source>
</evidence>
<sequence>MIRLATPRLLLRDLTLADAPGILALDSNPDVLRYVPNRLISTLAEAEAIIRYIRQQYERNGIGRWAVVRQDTQEFIGWCGLKLVNDSEVNSRINYHDIGYRLLPPHWGQGFASEAAHATLHHGLEVLQLPEINATVMQENTASRRILEKLGMQPQEEFLEPDGSLWWWYARQNPMQKTALGRSKN</sequence>
<comment type="caution">
    <text evidence="2">The sequence shown here is derived from an EMBL/GenBank/DDBJ whole genome shotgun (WGS) entry which is preliminary data.</text>
</comment>
<dbReference type="InterPro" id="IPR016181">
    <property type="entry name" value="Acyl_CoA_acyltransferase"/>
</dbReference>
<keyword evidence="3" id="KW-1185">Reference proteome</keyword>
<organism evidence="2 3">
    <name type="scientific">Hymenobacter luteus</name>
    <dbReference type="NCBI Taxonomy" id="1411122"/>
    <lineage>
        <taxon>Bacteria</taxon>
        <taxon>Pseudomonadati</taxon>
        <taxon>Bacteroidota</taxon>
        <taxon>Cytophagia</taxon>
        <taxon>Cytophagales</taxon>
        <taxon>Hymenobacteraceae</taxon>
        <taxon>Hymenobacter</taxon>
    </lineage>
</organism>
<reference evidence="2 3" key="1">
    <citation type="submission" date="2020-08" db="EMBL/GenBank/DDBJ databases">
        <title>Genomic Encyclopedia of Type Strains, Phase IV (KMG-IV): sequencing the most valuable type-strain genomes for metagenomic binning, comparative biology and taxonomic classification.</title>
        <authorList>
            <person name="Goeker M."/>
        </authorList>
    </citation>
    <scope>NUCLEOTIDE SEQUENCE [LARGE SCALE GENOMIC DNA]</scope>
    <source>
        <strain evidence="2 3">DSM 26718</strain>
    </source>
</reference>
<protein>
    <submittedName>
        <fullName evidence="2">RimJ/RimL family protein N-acetyltransferase</fullName>
    </submittedName>
</protein>
<dbReference type="SUPFAM" id="SSF55729">
    <property type="entry name" value="Acyl-CoA N-acyltransferases (Nat)"/>
    <property type="match status" value="1"/>
</dbReference>
<evidence type="ECO:0000313" key="2">
    <source>
        <dbReference type="EMBL" id="MBB6058935.1"/>
    </source>
</evidence>
<evidence type="ECO:0000313" key="3">
    <source>
        <dbReference type="Proteomes" id="UP000532746"/>
    </source>
</evidence>
<accession>A0A7W9T0X8</accession>